<dbReference type="InterPro" id="IPR050769">
    <property type="entry name" value="NAT_camello-type"/>
</dbReference>
<evidence type="ECO:0000313" key="3">
    <source>
        <dbReference type="EMBL" id="KKB55119.1"/>
    </source>
</evidence>
<dbReference type="STRING" id="1203610.HMPREF1536_02573"/>
<evidence type="ECO:0000259" key="2">
    <source>
        <dbReference type="PROSITE" id="PS51186"/>
    </source>
</evidence>
<evidence type="ECO:0000256" key="1">
    <source>
        <dbReference type="ARBA" id="ARBA00022679"/>
    </source>
</evidence>
<comment type="caution">
    <text evidence="3">The sequence shown here is derived from an EMBL/GenBank/DDBJ whole genome shotgun (WGS) entry which is preliminary data.</text>
</comment>
<dbReference type="InterPro" id="IPR016181">
    <property type="entry name" value="Acyl_CoA_acyltransferase"/>
</dbReference>
<dbReference type="EMBL" id="AQHW01000015">
    <property type="protein sequence ID" value="KKB55119.1"/>
    <property type="molecule type" value="Genomic_DNA"/>
</dbReference>
<accession>A0A0F5JBI8</accession>
<dbReference type="PANTHER" id="PTHR13947">
    <property type="entry name" value="GNAT FAMILY N-ACETYLTRANSFERASE"/>
    <property type="match status" value="1"/>
</dbReference>
<reference evidence="3 4" key="1">
    <citation type="submission" date="2013-04" db="EMBL/GenBank/DDBJ databases">
        <title>The Genome Sequence of Parabacteroides gordonii DSM 23371.</title>
        <authorList>
            <consortium name="The Broad Institute Genomics Platform"/>
            <person name="Earl A."/>
            <person name="Ward D."/>
            <person name="Feldgarden M."/>
            <person name="Gevers D."/>
            <person name="Martens E."/>
            <person name="Sakamoto M."/>
            <person name="Benno Y."/>
            <person name="Suzuki N."/>
            <person name="Matsunaga N."/>
            <person name="Koshihara K."/>
            <person name="Seki M."/>
            <person name="Komiya H."/>
            <person name="Walker B."/>
            <person name="Young S."/>
            <person name="Zeng Q."/>
            <person name="Gargeya S."/>
            <person name="Fitzgerald M."/>
            <person name="Haas B."/>
            <person name="Abouelleil A."/>
            <person name="Allen A.W."/>
            <person name="Alvarado L."/>
            <person name="Arachchi H.M."/>
            <person name="Berlin A.M."/>
            <person name="Chapman S.B."/>
            <person name="Gainer-Dewar J."/>
            <person name="Goldberg J."/>
            <person name="Griggs A."/>
            <person name="Gujja S."/>
            <person name="Hansen M."/>
            <person name="Howarth C."/>
            <person name="Imamovic A."/>
            <person name="Ireland A."/>
            <person name="Larimer J."/>
            <person name="McCowan C."/>
            <person name="Murphy C."/>
            <person name="Pearson M."/>
            <person name="Poon T.W."/>
            <person name="Priest M."/>
            <person name="Roberts A."/>
            <person name="Saif S."/>
            <person name="Shea T."/>
            <person name="Sisk P."/>
            <person name="Sykes S."/>
            <person name="Wortman J."/>
            <person name="Nusbaum C."/>
            <person name="Birren B."/>
        </authorList>
    </citation>
    <scope>NUCLEOTIDE SEQUENCE [LARGE SCALE GENOMIC DNA]</scope>
    <source>
        <strain evidence="3 4">MS-1</strain>
    </source>
</reference>
<dbReference type="PATRIC" id="fig|1203610.3.peg.2642"/>
<dbReference type="Proteomes" id="UP000033035">
    <property type="component" value="Unassembled WGS sequence"/>
</dbReference>
<dbReference type="GO" id="GO:0008080">
    <property type="term" value="F:N-acetyltransferase activity"/>
    <property type="evidence" value="ECO:0007669"/>
    <property type="project" value="InterPro"/>
</dbReference>
<proteinExistence type="predicted"/>
<dbReference type="Pfam" id="PF13508">
    <property type="entry name" value="Acetyltransf_7"/>
    <property type="match status" value="1"/>
</dbReference>
<dbReference type="HOGENOM" id="CLU_108859_2_1_10"/>
<protein>
    <recommendedName>
        <fullName evidence="2">N-acetyltransferase domain-containing protein</fullName>
    </recommendedName>
</protein>
<dbReference type="CDD" id="cd04301">
    <property type="entry name" value="NAT_SF"/>
    <property type="match status" value="1"/>
</dbReference>
<dbReference type="AlphaFoldDB" id="A0A0F5JBI8"/>
<dbReference type="PANTHER" id="PTHR13947:SF37">
    <property type="entry name" value="LD18367P"/>
    <property type="match status" value="1"/>
</dbReference>
<evidence type="ECO:0000313" key="4">
    <source>
        <dbReference type="Proteomes" id="UP000033035"/>
    </source>
</evidence>
<dbReference type="SUPFAM" id="SSF55729">
    <property type="entry name" value="Acyl-CoA N-acyltransferases (Nat)"/>
    <property type="match status" value="1"/>
</dbReference>
<gene>
    <name evidence="3" type="ORF">HMPREF1536_02573</name>
</gene>
<keyword evidence="4" id="KW-1185">Reference proteome</keyword>
<feature type="domain" description="N-acetyltransferase" evidence="2">
    <location>
        <begin position="1"/>
        <end position="136"/>
    </location>
</feature>
<organism evidence="3 4">
    <name type="scientific">Parabacteroides gordonii MS-1 = DSM 23371</name>
    <dbReference type="NCBI Taxonomy" id="1203610"/>
    <lineage>
        <taxon>Bacteria</taxon>
        <taxon>Pseudomonadati</taxon>
        <taxon>Bacteroidota</taxon>
        <taxon>Bacteroidia</taxon>
        <taxon>Bacteroidales</taxon>
        <taxon>Tannerellaceae</taxon>
        <taxon>Parabacteroides</taxon>
    </lineage>
</organism>
<dbReference type="InterPro" id="IPR000182">
    <property type="entry name" value="GNAT_dom"/>
</dbReference>
<sequence>MEIQIKQTTDYPYDLLLLADPSREFVDKYLKTSDCFVAVFEQQPVGVAVVQKQSEDMAELMNLAVDESFQRRGIARRLLRYISDEWAVANHLSSLKVCTGTSAPGPLMLYQQEGFDLKVLDRDYFVRNYPEPIWENGIQCRHRLILEKELSI</sequence>
<dbReference type="Gene3D" id="3.40.630.30">
    <property type="match status" value="1"/>
</dbReference>
<name>A0A0F5JBI8_9BACT</name>
<keyword evidence="1" id="KW-0808">Transferase</keyword>
<dbReference type="PROSITE" id="PS51186">
    <property type="entry name" value="GNAT"/>
    <property type="match status" value="1"/>
</dbReference>
<dbReference type="RefSeq" id="WP_028729839.1">
    <property type="nucleotide sequence ID" value="NZ_KE386764.1"/>
</dbReference>